<dbReference type="Proteomes" id="UP001209570">
    <property type="component" value="Unassembled WGS sequence"/>
</dbReference>
<dbReference type="EMBL" id="JAKCXM010001960">
    <property type="protein sequence ID" value="KAJ0390551.1"/>
    <property type="molecule type" value="Genomic_DNA"/>
</dbReference>
<dbReference type="AlphaFoldDB" id="A0AAD5LQI7"/>
<gene>
    <name evidence="1" type="ORF">P43SY_010647</name>
</gene>
<keyword evidence="2" id="KW-1185">Reference proteome</keyword>
<protein>
    <submittedName>
        <fullName evidence="1">Uncharacterized protein</fullName>
    </submittedName>
</protein>
<proteinExistence type="predicted"/>
<organism evidence="1 2">
    <name type="scientific">Pythium insidiosum</name>
    <name type="common">Pythiosis disease agent</name>
    <dbReference type="NCBI Taxonomy" id="114742"/>
    <lineage>
        <taxon>Eukaryota</taxon>
        <taxon>Sar</taxon>
        <taxon>Stramenopiles</taxon>
        <taxon>Oomycota</taxon>
        <taxon>Peronosporomycetes</taxon>
        <taxon>Pythiales</taxon>
        <taxon>Pythiaceae</taxon>
        <taxon>Pythium</taxon>
    </lineage>
</organism>
<comment type="caution">
    <text evidence="1">The sequence shown here is derived from an EMBL/GenBank/DDBJ whole genome shotgun (WGS) entry which is preliminary data.</text>
</comment>
<accession>A0AAD5LQI7</accession>
<evidence type="ECO:0000313" key="1">
    <source>
        <dbReference type="EMBL" id="KAJ0390551.1"/>
    </source>
</evidence>
<evidence type="ECO:0000313" key="2">
    <source>
        <dbReference type="Proteomes" id="UP001209570"/>
    </source>
</evidence>
<sequence length="107" mass="12494">MDEERMELELQHVEDVFWMRHDAGDVHVAGEMWEEVVVEAAEWLLQQWRTSRVALQQTLPLAVFHMFDSATRLEMRGPIELMMEMTAMTEVLSHSLKPLSTGRGRLK</sequence>
<name>A0AAD5LQI7_PYTIN</name>
<reference evidence="1" key="1">
    <citation type="submission" date="2021-12" db="EMBL/GenBank/DDBJ databases">
        <title>Prjna785345.</title>
        <authorList>
            <person name="Rujirawat T."/>
            <person name="Krajaejun T."/>
        </authorList>
    </citation>
    <scope>NUCLEOTIDE SEQUENCE</scope>
    <source>
        <strain evidence="1">Pi057C3</strain>
    </source>
</reference>